<keyword evidence="1" id="KW-0472">Membrane</keyword>
<feature type="transmembrane region" description="Helical" evidence="1">
    <location>
        <begin position="102"/>
        <end position="121"/>
    </location>
</feature>
<reference evidence="2 3" key="1">
    <citation type="submission" date="2018-06" db="EMBL/GenBank/DDBJ databases">
        <title>The Genome of Cuscuta australis (Dodder) Provides Insight into the Evolution of Plant Parasitism.</title>
        <authorList>
            <person name="Liu H."/>
        </authorList>
    </citation>
    <scope>NUCLEOTIDE SEQUENCE [LARGE SCALE GENOMIC DNA]</scope>
    <source>
        <strain evidence="3">cv. Yunnan</strain>
        <tissue evidence="2">Vines</tissue>
    </source>
</reference>
<keyword evidence="1" id="KW-0812">Transmembrane</keyword>
<sequence length="192" mass="21108">MNSSGSDYQKFAPSPVQAPSYYGERATTGYPVDSSSSASQFYSSDGSHIAPKAAARLPWSTGLFGCFSDPSNCCLTFWCPCVTFGRIAEIVDKGSSSCGVNGALYTLMACVTGCPCLYSCFYRKKMREQYMLRDRPCGDCLLHCFCESCALCQEHRELKIRGFDMSIGWHGNVEKQNNGIVMAPIPQRGMSR</sequence>
<dbReference type="Pfam" id="PF04749">
    <property type="entry name" value="PLAC8"/>
    <property type="match status" value="1"/>
</dbReference>
<dbReference type="AlphaFoldDB" id="A0A328DXM5"/>
<evidence type="ECO:0000313" key="3">
    <source>
        <dbReference type="Proteomes" id="UP000249390"/>
    </source>
</evidence>
<dbReference type="InterPro" id="IPR006461">
    <property type="entry name" value="PLAC_motif_containing"/>
</dbReference>
<evidence type="ECO:0000313" key="2">
    <source>
        <dbReference type="EMBL" id="RAL49986.1"/>
    </source>
</evidence>
<gene>
    <name evidence="2" type="ORF">DM860_017487</name>
</gene>
<organism evidence="2 3">
    <name type="scientific">Cuscuta australis</name>
    <dbReference type="NCBI Taxonomy" id="267555"/>
    <lineage>
        <taxon>Eukaryota</taxon>
        <taxon>Viridiplantae</taxon>
        <taxon>Streptophyta</taxon>
        <taxon>Embryophyta</taxon>
        <taxon>Tracheophyta</taxon>
        <taxon>Spermatophyta</taxon>
        <taxon>Magnoliopsida</taxon>
        <taxon>eudicotyledons</taxon>
        <taxon>Gunneridae</taxon>
        <taxon>Pentapetalae</taxon>
        <taxon>asterids</taxon>
        <taxon>lamiids</taxon>
        <taxon>Solanales</taxon>
        <taxon>Convolvulaceae</taxon>
        <taxon>Cuscuteae</taxon>
        <taxon>Cuscuta</taxon>
        <taxon>Cuscuta subgen. Grammica</taxon>
        <taxon>Cuscuta sect. Cleistogrammica</taxon>
    </lineage>
</organism>
<protein>
    <submittedName>
        <fullName evidence="2">Uncharacterized protein</fullName>
    </submittedName>
</protein>
<keyword evidence="1" id="KW-1133">Transmembrane helix</keyword>
<dbReference type="Proteomes" id="UP000249390">
    <property type="component" value="Unassembled WGS sequence"/>
</dbReference>
<comment type="caution">
    <text evidence="2">The sequence shown here is derived from an EMBL/GenBank/DDBJ whole genome shotgun (WGS) entry which is preliminary data.</text>
</comment>
<proteinExistence type="predicted"/>
<dbReference type="EMBL" id="NQVE01000074">
    <property type="protein sequence ID" value="RAL49986.1"/>
    <property type="molecule type" value="Genomic_DNA"/>
</dbReference>
<dbReference type="PANTHER" id="PTHR15907">
    <property type="entry name" value="DUF614 FAMILY PROTEIN-RELATED"/>
    <property type="match status" value="1"/>
</dbReference>
<keyword evidence="3" id="KW-1185">Reference proteome</keyword>
<evidence type="ECO:0000256" key="1">
    <source>
        <dbReference type="SAM" id="Phobius"/>
    </source>
</evidence>
<dbReference type="NCBIfam" id="TIGR01571">
    <property type="entry name" value="A_thal_Cys_rich"/>
    <property type="match status" value="1"/>
</dbReference>
<name>A0A328DXM5_9ASTE</name>
<accession>A0A328DXM5</accession>